<dbReference type="GO" id="GO:0004500">
    <property type="term" value="F:dopamine beta-monooxygenase activity"/>
    <property type="evidence" value="ECO:0007669"/>
    <property type="project" value="InterPro"/>
</dbReference>
<dbReference type="InterPro" id="IPR008977">
    <property type="entry name" value="PHM/PNGase_F_dom_sf"/>
</dbReference>
<dbReference type="GO" id="GO:0042420">
    <property type="term" value="P:dopamine catabolic process"/>
    <property type="evidence" value="ECO:0007669"/>
    <property type="project" value="TreeGrafter"/>
</dbReference>
<evidence type="ECO:0000259" key="1">
    <source>
        <dbReference type="Pfam" id="PF01082"/>
    </source>
</evidence>
<feature type="non-terminal residue" evidence="2">
    <location>
        <position position="1"/>
    </location>
</feature>
<dbReference type="Gene3D" id="2.60.120.310">
    <property type="entry name" value="Copper type II, ascorbate-dependent monooxygenase, N-terminal domain"/>
    <property type="match status" value="1"/>
</dbReference>
<dbReference type="InterPro" id="IPR000323">
    <property type="entry name" value="Cu2_ascorb_mOase_N"/>
</dbReference>
<feature type="domain" description="Copper type II ascorbate-dependent monooxygenase N-terminal" evidence="1">
    <location>
        <begin position="50"/>
        <end position="181"/>
    </location>
</feature>
<dbReference type="InterPro" id="IPR000945">
    <property type="entry name" value="DBH-like"/>
</dbReference>
<dbReference type="AlphaFoldDB" id="A0A0K8TCP1"/>
<dbReference type="Pfam" id="PF01082">
    <property type="entry name" value="Cu2_monooxygen"/>
    <property type="match status" value="1"/>
</dbReference>
<proteinExistence type="predicted"/>
<dbReference type="EMBL" id="GBRD01002489">
    <property type="protein sequence ID" value="JAG63332.1"/>
    <property type="molecule type" value="Transcribed_RNA"/>
</dbReference>
<dbReference type="PANTHER" id="PTHR10157:SF23">
    <property type="entry name" value="MOXD1 HOMOLOG 1"/>
    <property type="match status" value="1"/>
</dbReference>
<organism evidence="2">
    <name type="scientific">Lygus hesperus</name>
    <name type="common">Western plant bug</name>
    <dbReference type="NCBI Taxonomy" id="30085"/>
    <lineage>
        <taxon>Eukaryota</taxon>
        <taxon>Metazoa</taxon>
        <taxon>Ecdysozoa</taxon>
        <taxon>Arthropoda</taxon>
        <taxon>Hexapoda</taxon>
        <taxon>Insecta</taxon>
        <taxon>Pterygota</taxon>
        <taxon>Neoptera</taxon>
        <taxon>Paraneoptera</taxon>
        <taxon>Hemiptera</taxon>
        <taxon>Heteroptera</taxon>
        <taxon>Panheteroptera</taxon>
        <taxon>Cimicomorpha</taxon>
        <taxon>Miridae</taxon>
        <taxon>Mirini</taxon>
        <taxon>Lygus</taxon>
    </lineage>
</organism>
<protein>
    <recommendedName>
        <fullName evidence="1">Copper type II ascorbate-dependent monooxygenase N-terminal domain-containing protein</fullName>
    </recommendedName>
</protein>
<dbReference type="GO" id="GO:0005615">
    <property type="term" value="C:extracellular space"/>
    <property type="evidence" value="ECO:0007669"/>
    <property type="project" value="TreeGrafter"/>
</dbReference>
<dbReference type="InterPro" id="IPR036939">
    <property type="entry name" value="Cu2_ascorb_mOase_N_sf"/>
</dbReference>
<dbReference type="GO" id="GO:0006589">
    <property type="term" value="P:octopamine biosynthetic process"/>
    <property type="evidence" value="ECO:0007669"/>
    <property type="project" value="TreeGrafter"/>
</dbReference>
<dbReference type="PANTHER" id="PTHR10157">
    <property type="entry name" value="DOPAMINE BETA HYDROXYLASE RELATED"/>
    <property type="match status" value="1"/>
</dbReference>
<dbReference type="GO" id="GO:0030667">
    <property type="term" value="C:secretory granule membrane"/>
    <property type="evidence" value="ECO:0007669"/>
    <property type="project" value="TreeGrafter"/>
</dbReference>
<dbReference type="GO" id="GO:0005507">
    <property type="term" value="F:copper ion binding"/>
    <property type="evidence" value="ECO:0007669"/>
    <property type="project" value="InterPro"/>
</dbReference>
<dbReference type="SUPFAM" id="SSF49742">
    <property type="entry name" value="PHM/PNGase F"/>
    <property type="match status" value="1"/>
</dbReference>
<accession>A0A0K8TCP1</accession>
<dbReference type="GO" id="GO:0042421">
    <property type="term" value="P:norepinephrine biosynthetic process"/>
    <property type="evidence" value="ECO:0007669"/>
    <property type="project" value="TreeGrafter"/>
</dbReference>
<reference evidence="2" key="1">
    <citation type="submission" date="2014-09" db="EMBL/GenBank/DDBJ databases">
        <authorList>
            <person name="Magalhaes I.L.F."/>
            <person name="Oliveira U."/>
            <person name="Santos F.R."/>
            <person name="Vidigal T.H.D.A."/>
            <person name="Brescovit A.D."/>
            <person name="Santos A.J."/>
        </authorList>
    </citation>
    <scope>NUCLEOTIDE SEQUENCE</scope>
</reference>
<name>A0A0K8TCP1_LYGHE</name>
<sequence length="194" mass="22234">IMNDTMRVMWFVSESDPVRSSWKNVEWRGPKSVHLTSPTTRRPSSVLPYWDVTAPNFLLPDQSASFYFCKIYKIPQLDTKHHITGFTPWLEKDHEGLIEHMVLYSCLGGDEFEAYLSHPGTGCRDPQKPPEWKSCTTPIVTWAAGSNGEHFPDHVGLPISEGEGKATYFMLEIHYDNPALQRVRDNSGLRIYYT</sequence>
<feature type="non-terminal residue" evidence="2">
    <location>
        <position position="194"/>
    </location>
</feature>
<evidence type="ECO:0000313" key="2">
    <source>
        <dbReference type="EMBL" id="JAG63332.1"/>
    </source>
</evidence>